<evidence type="ECO:0000313" key="2">
    <source>
        <dbReference type="Proteomes" id="UP000238762"/>
    </source>
</evidence>
<name>A0A2T1C9G7_9CYAN</name>
<dbReference type="AlphaFoldDB" id="A0A2T1C9G7"/>
<dbReference type="Pfam" id="PF10847">
    <property type="entry name" value="DUF2656"/>
    <property type="match status" value="1"/>
</dbReference>
<dbReference type="OrthoDB" id="455255at2"/>
<dbReference type="Proteomes" id="UP000238762">
    <property type="component" value="Unassembled WGS sequence"/>
</dbReference>
<organism evidence="1 2">
    <name type="scientific">Merismopedia glauca CCAP 1448/3</name>
    <dbReference type="NCBI Taxonomy" id="1296344"/>
    <lineage>
        <taxon>Bacteria</taxon>
        <taxon>Bacillati</taxon>
        <taxon>Cyanobacteriota</taxon>
        <taxon>Cyanophyceae</taxon>
        <taxon>Synechococcales</taxon>
        <taxon>Merismopediaceae</taxon>
        <taxon>Merismopedia</taxon>
    </lineage>
</organism>
<dbReference type="InterPro" id="IPR020325">
    <property type="entry name" value="Uncharacterised_16.1kDa"/>
</dbReference>
<protein>
    <submittedName>
        <fullName evidence="1">DUF2656 domain-containing protein</fullName>
    </submittedName>
</protein>
<sequence>MLLSHNFNVYPETIPPLSTEEFALTFVEGLREYTKIKCRKVDHPHWMAEIIFSRDDFSPQQVGELCAQALVKKRQEQGVETDAETGIMYEILILGGVKTTPATSNAPDALQPGNWGVDVVETASGADFLQVIAWENTITQHPPENIFKVELKPKN</sequence>
<evidence type="ECO:0000313" key="1">
    <source>
        <dbReference type="EMBL" id="PSB04910.1"/>
    </source>
</evidence>
<dbReference type="EMBL" id="PVWJ01000006">
    <property type="protein sequence ID" value="PSB04910.1"/>
    <property type="molecule type" value="Genomic_DNA"/>
</dbReference>
<keyword evidence="2" id="KW-1185">Reference proteome</keyword>
<gene>
    <name evidence="1" type="ORF">C7B64_01995</name>
</gene>
<accession>A0A2T1C9G7</accession>
<reference evidence="1 2" key="1">
    <citation type="submission" date="2018-02" db="EMBL/GenBank/DDBJ databases">
        <authorList>
            <person name="Cohen D.B."/>
            <person name="Kent A.D."/>
        </authorList>
    </citation>
    <scope>NUCLEOTIDE SEQUENCE [LARGE SCALE GENOMIC DNA]</scope>
    <source>
        <strain evidence="1 2">CCAP 1448/3</strain>
    </source>
</reference>
<reference evidence="1 2" key="2">
    <citation type="submission" date="2018-03" db="EMBL/GenBank/DDBJ databases">
        <title>The ancient ancestry and fast evolution of plastids.</title>
        <authorList>
            <person name="Moore K.R."/>
            <person name="Magnabosco C."/>
            <person name="Momper L."/>
            <person name="Gold D.A."/>
            <person name="Bosak T."/>
            <person name="Fournier G.P."/>
        </authorList>
    </citation>
    <scope>NUCLEOTIDE SEQUENCE [LARGE SCALE GENOMIC DNA]</scope>
    <source>
        <strain evidence="1 2">CCAP 1448/3</strain>
    </source>
</reference>
<proteinExistence type="predicted"/>
<comment type="caution">
    <text evidence="1">The sequence shown here is derived from an EMBL/GenBank/DDBJ whole genome shotgun (WGS) entry which is preliminary data.</text>
</comment>